<keyword evidence="1" id="KW-0732">Signal</keyword>
<dbReference type="PANTHER" id="PTHR30383">
    <property type="entry name" value="THIOESTERASE 1/PROTEASE 1/LYSOPHOSPHOLIPASE L1"/>
    <property type="match status" value="1"/>
</dbReference>
<dbReference type="SUPFAM" id="SSF52266">
    <property type="entry name" value="SGNH hydrolase"/>
    <property type="match status" value="1"/>
</dbReference>
<dbReference type="RefSeq" id="WP_144228900.1">
    <property type="nucleotide sequence ID" value="NZ_CBCRVV010000022.1"/>
</dbReference>
<feature type="signal peptide" evidence="1">
    <location>
        <begin position="1"/>
        <end position="24"/>
    </location>
</feature>
<dbReference type="EMBL" id="VMBG01000001">
    <property type="protein sequence ID" value="TSJ78559.1"/>
    <property type="molecule type" value="Genomic_DNA"/>
</dbReference>
<evidence type="ECO:0000313" key="4">
    <source>
        <dbReference type="Proteomes" id="UP000315648"/>
    </source>
</evidence>
<dbReference type="InterPro" id="IPR036514">
    <property type="entry name" value="SGNH_hydro_sf"/>
</dbReference>
<evidence type="ECO:0000256" key="1">
    <source>
        <dbReference type="SAM" id="SignalP"/>
    </source>
</evidence>
<dbReference type="AlphaFoldDB" id="A0A556QPK3"/>
<dbReference type="GO" id="GO:0004622">
    <property type="term" value="F:phosphatidylcholine lysophospholipase activity"/>
    <property type="evidence" value="ECO:0007669"/>
    <property type="project" value="TreeGrafter"/>
</dbReference>
<feature type="domain" description="SGNH hydrolase-type esterase" evidence="2">
    <location>
        <begin position="81"/>
        <end position="231"/>
    </location>
</feature>
<evidence type="ECO:0000259" key="2">
    <source>
        <dbReference type="Pfam" id="PF13472"/>
    </source>
</evidence>
<comment type="caution">
    <text evidence="3">The sequence shown here is derived from an EMBL/GenBank/DDBJ whole genome shotgun (WGS) entry which is preliminary data.</text>
</comment>
<accession>A0A556QPK3</accession>
<dbReference type="OrthoDB" id="180789at2"/>
<feature type="chain" id="PRO_5021939832" description="SGNH hydrolase-type esterase domain-containing protein" evidence="1">
    <location>
        <begin position="25"/>
        <end position="247"/>
    </location>
</feature>
<dbReference type="Pfam" id="PF13472">
    <property type="entry name" value="Lipase_GDSL_2"/>
    <property type="match status" value="1"/>
</dbReference>
<gene>
    <name evidence="3" type="ORF">FPL22_04465</name>
</gene>
<proteinExistence type="predicted"/>
<dbReference type="InterPro" id="IPR051532">
    <property type="entry name" value="Ester_Hydrolysis_Enzymes"/>
</dbReference>
<dbReference type="Proteomes" id="UP000315648">
    <property type="component" value="Unassembled WGS sequence"/>
</dbReference>
<organism evidence="3 4">
    <name type="scientific">Rariglobus hedericola</name>
    <dbReference type="NCBI Taxonomy" id="2597822"/>
    <lineage>
        <taxon>Bacteria</taxon>
        <taxon>Pseudomonadati</taxon>
        <taxon>Verrucomicrobiota</taxon>
        <taxon>Opitutia</taxon>
        <taxon>Opitutales</taxon>
        <taxon>Opitutaceae</taxon>
        <taxon>Rariglobus</taxon>
    </lineage>
</organism>
<evidence type="ECO:0000313" key="3">
    <source>
        <dbReference type="EMBL" id="TSJ78559.1"/>
    </source>
</evidence>
<dbReference type="InterPro" id="IPR013830">
    <property type="entry name" value="SGNH_hydro"/>
</dbReference>
<dbReference type="PANTHER" id="PTHR30383:SF32">
    <property type="entry name" value="SGNH-HYDROLASE"/>
    <property type="match status" value="1"/>
</dbReference>
<reference evidence="3 4" key="1">
    <citation type="submission" date="2019-07" db="EMBL/GenBank/DDBJ databases">
        <title>Description of 53C-WASEF.</title>
        <authorList>
            <person name="Pitt A."/>
            <person name="Hahn M.W."/>
        </authorList>
    </citation>
    <scope>NUCLEOTIDE SEQUENCE [LARGE SCALE GENOMIC DNA]</scope>
    <source>
        <strain evidence="3 4">53C-WASEF</strain>
    </source>
</reference>
<protein>
    <recommendedName>
        <fullName evidence="2">SGNH hydrolase-type esterase domain-containing protein</fullName>
    </recommendedName>
</protein>
<sequence>MKLPLRPLLALFAGLLAFNGDLPAQTGPTPYPDPKNEAAWPGVGPIRTGAWMSENRAYYWTQRAQDQGGVVFVGDSLIGGWKDIGAAFPGLKIIKRGVGGDTSRGTLFRFQEDVVDLNPRAIVFCVGTNDLSAHGRPEDVISNLGTMVDIARRANPALPIIICTIPPRNVPKAPVQPGALPRLNALLKQFAAGKPAVAVVDLFPAFATPAGEPDPAYIKEDGIHFAAPAYEKWAALLRPVFDSSGIK</sequence>
<dbReference type="Gene3D" id="3.40.50.1110">
    <property type="entry name" value="SGNH hydrolase"/>
    <property type="match status" value="1"/>
</dbReference>
<name>A0A556QPK3_9BACT</name>
<keyword evidence="4" id="KW-1185">Reference proteome</keyword>